<dbReference type="Proteomes" id="UP000324222">
    <property type="component" value="Unassembled WGS sequence"/>
</dbReference>
<gene>
    <name evidence="1" type="ORF">E2C01_032654</name>
</gene>
<dbReference type="AlphaFoldDB" id="A0A5B7F1Z6"/>
<comment type="caution">
    <text evidence="1">The sequence shown here is derived from an EMBL/GenBank/DDBJ whole genome shotgun (WGS) entry which is preliminary data.</text>
</comment>
<keyword evidence="2" id="KW-1185">Reference proteome</keyword>
<proteinExistence type="predicted"/>
<dbReference type="EMBL" id="VSRR010004270">
    <property type="protein sequence ID" value="MPC39133.1"/>
    <property type="molecule type" value="Genomic_DNA"/>
</dbReference>
<accession>A0A5B7F1Z6</accession>
<protein>
    <submittedName>
        <fullName evidence="1">Uncharacterized protein</fullName>
    </submittedName>
</protein>
<sequence length="60" mass="6603">MVGRDTKRCFPRLHATVAAHPVGETQTLIALTNTQGLCATHPLIPPYTNTHKMHSPMPNK</sequence>
<organism evidence="1 2">
    <name type="scientific">Portunus trituberculatus</name>
    <name type="common">Swimming crab</name>
    <name type="synonym">Neptunus trituberculatus</name>
    <dbReference type="NCBI Taxonomy" id="210409"/>
    <lineage>
        <taxon>Eukaryota</taxon>
        <taxon>Metazoa</taxon>
        <taxon>Ecdysozoa</taxon>
        <taxon>Arthropoda</taxon>
        <taxon>Crustacea</taxon>
        <taxon>Multicrustacea</taxon>
        <taxon>Malacostraca</taxon>
        <taxon>Eumalacostraca</taxon>
        <taxon>Eucarida</taxon>
        <taxon>Decapoda</taxon>
        <taxon>Pleocyemata</taxon>
        <taxon>Brachyura</taxon>
        <taxon>Eubrachyura</taxon>
        <taxon>Portunoidea</taxon>
        <taxon>Portunidae</taxon>
        <taxon>Portuninae</taxon>
        <taxon>Portunus</taxon>
    </lineage>
</organism>
<evidence type="ECO:0000313" key="2">
    <source>
        <dbReference type="Proteomes" id="UP000324222"/>
    </source>
</evidence>
<reference evidence="1 2" key="1">
    <citation type="submission" date="2019-05" db="EMBL/GenBank/DDBJ databases">
        <title>Another draft genome of Portunus trituberculatus and its Hox gene families provides insights of decapod evolution.</title>
        <authorList>
            <person name="Jeong J.-H."/>
            <person name="Song I."/>
            <person name="Kim S."/>
            <person name="Choi T."/>
            <person name="Kim D."/>
            <person name="Ryu S."/>
            <person name="Kim W."/>
        </authorList>
    </citation>
    <scope>NUCLEOTIDE SEQUENCE [LARGE SCALE GENOMIC DNA]</scope>
    <source>
        <tissue evidence="1">Muscle</tissue>
    </source>
</reference>
<name>A0A5B7F1Z6_PORTR</name>
<evidence type="ECO:0000313" key="1">
    <source>
        <dbReference type="EMBL" id="MPC39133.1"/>
    </source>
</evidence>